<sequence length="421" mass="46759">DQLIKPFIYCNNRDQETAKPFILFPSRRIQSDAYNHNRSTNLWKMRGFLTNSYSPKKFRSRHKKLCFGPTTMPDCVVVFDAERKSSVILEAAKLQVPVVAIVDPNVPLKFFDKITYPVLARDSVKFCFVAEQMKMGIEDGGMPTEKASIDFAEFLTEADPLIVSLPLKFSNYGAVLNVTIEKIQRCIDLRFFKMKIRSILSKEDSFRSLPSNDYLEGYNKDELSLDTVGLGGSTGSIGELRGWMVPKGVGTDSNEGFDLSRMKRPMLRLHNPHLKNKIRGRSRYWKELVLTKGFGEKLTKSQAKQIAATHVYFDKHTAAGKSFFRVRNTNVQCIRLESNADTNPGAVPSVICWECVITYAPLGGNGESGDDMPGVASVTSKPTLVTSNASDSTGGPSVGGKSPTKILLSPGFNATKKVRMA</sequence>
<dbReference type="SUPFAM" id="SSF52313">
    <property type="entry name" value="Ribosomal protein S2"/>
    <property type="match status" value="1"/>
</dbReference>
<dbReference type="InterPro" id="IPR023591">
    <property type="entry name" value="Ribosomal_uS2_flav_dom_sf"/>
</dbReference>
<evidence type="ECO:0000313" key="4">
    <source>
        <dbReference type="Proteomes" id="UP000824890"/>
    </source>
</evidence>
<dbReference type="InterPro" id="IPR001865">
    <property type="entry name" value="Ribosomal_uS2"/>
</dbReference>
<organism evidence="3 4">
    <name type="scientific">Brassica napus</name>
    <name type="common">Rape</name>
    <dbReference type="NCBI Taxonomy" id="3708"/>
    <lineage>
        <taxon>Eukaryota</taxon>
        <taxon>Viridiplantae</taxon>
        <taxon>Streptophyta</taxon>
        <taxon>Embryophyta</taxon>
        <taxon>Tracheophyta</taxon>
        <taxon>Spermatophyta</taxon>
        <taxon>Magnoliopsida</taxon>
        <taxon>eudicotyledons</taxon>
        <taxon>Gunneridae</taxon>
        <taxon>Pentapetalae</taxon>
        <taxon>rosids</taxon>
        <taxon>malvids</taxon>
        <taxon>Brassicales</taxon>
        <taxon>Brassicaceae</taxon>
        <taxon>Brassiceae</taxon>
        <taxon>Brassica</taxon>
    </lineage>
</organism>
<dbReference type="Pfam" id="PF00318">
    <property type="entry name" value="Ribosomal_S2"/>
    <property type="match status" value="1"/>
</dbReference>
<dbReference type="InterPro" id="IPR005706">
    <property type="entry name" value="Ribosomal_uS2_bac/mit/plastid"/>
</dbReference>
<comment type="caution">
    <text evidence="3">The sequence shown here is derived from an EMBL/GenBank/DDBJ whole genome shotgun (WGS) entry which is preliminary data.</text>
</comment>
<evidence type="ECO:0000313" key="3">
    <source>
        <dbReference type="EMBL" id="KAH0942144.1"/>
    </source>
</evidence>
<dbReference type="PANTHER" id="PTHR12534">
    <property type="entry name" value="30S RIBOSOMAL PROTEIN S2 PROKARYOTIC AND ORGANELLAR"/>
    <property type="match status" value="1"/>
</dbReference>
<evidence type="ECO:0000256" key="2">
    <source>
        <dbReference type="SAM" id="MobiDB-lite"/>
    </source>
</evidence>
<keyword evidence="4" id="KW-1185">Reference proteome</keyword>
<dbReference type="Gene3D" id="3.40.50.10490">
    <property type="entry name" value="Glucose-6-phosphate isomerase like protein, domain 1"/>
    <property type="match status" value="1"/>
</dbReference>
<feature type="non-terminal residue" evidence="3">
    <location>
        <position position="1"/>
    </location>
</feature>
<feature type="compositionally biased region" description="Polar residues" evidence="2">
    <location>
        <begin position="384"/>
        <end position="395"/>
    </location>
</feature>
<reference evidence="3 4" key="1">
    <citation type="submission" date="2021-05" db="EMBL/GenBank/DDBJ databases">
        <title>Genome Assembly of Synthetic Allotetraploid Brassica napus Reveals Homoeologous Exchanges between Subgenomes.</title>
        <authorList>
            <person name="Davis J.T."/>
        </authorList>
    </citation>
    <scope>NUCLEOTIDE SEQUENCE [LARGE SCALE GENOMIC DNA]</scope>
    <source>
        <strain evidence="4">cv. Da-Ae</strain>
        <tissue evidence="3">Seedling</tissue>
    </source>
</reference>
<dbReference type="EMBL" id="JAGKQM010000001">
    <property type="protein sequence ID" value="KAH0942144.1"/>
    <property type="molecule type" value="Genomic_DNA"/>
</dbReference>
<dbReference type="PANTHER" id="PTHR12534:SF1">
    <property type="entry name" value="SMALL RIBOSOMAL SUBUNIT PROTEIN US2M"/>
    <property type="match status" value="1"/>
</dbReference>
<feature type="region of interest" description="Disordered" evidence="2">
    <location>
        <begin position="384"/>
        <end position="405"/>
    </location>
</feature>
<dbReference type="Proteomes" id="UP000824890">
    <property type="component" value="Unassembled WGS sequence"/>
</dbReference>
<evidence type="ECO:0000256" key="1">
    <source>
        <dbReference type="ARBA" id="ARBA00006242"/>
    </source>
</evidence>
<comment type="similarity">
    <text evidence="1">Belongs to the universal ribosomal protein uS2 family.</text>
</comment>
<protein>
    <submittedName>
        <fullName evidence="3">Uncharacterized protein</fullName>
    </submittedName>
</protein>
<proteinExistence type="inferred from homology"/>
<name>A0ABQ8EKL5_BRANA</name>
<accession>A0ABQ8EKL5</accession>
<gene>
    <name evidence="3" type="ORF">HID58_001781</name>
</gene>